<evidence type="ECO:0000256" key="1">
    <source>
        <dbReference type="SAM" id="SignalP"/>
    </source>
</evidence>
<evidence type="ECO:0000313" key="3">
    <source>
        <dbReference type="Proteomes" id="UP000316639"/>
    </source>
</evidence>
<proteinExistence type="predicted"/>
<reference evidence="2 3" key="1">
    <citation type="submission" date="2019-07" db="EMBL/GenBank/DDBJ databases">
        <title>Lentzea xizangensis sp. nov., isolated from Qinghai-Tibetan Plateau Soils.</title>
        <authorList>
            <person name="Huang J."/>
        </authorList>
    </citation>
    <scope>NUCLEOTIDE SEQUENCE [LARGE SCALE GENOMIC DNA]</scope>
    <source>
        <strain evidence="2 3">FXJ1.1311</strain>
    </source>
</reference>
<evidence type="ECO:0000313" key="2">
    <source>
        <dbReference type="EMBL" id="TWP51139.1"/>
    </source>
</evidence>
<accession>A0A563ETX4</accession>
<keyword evidence="3" id="KW-1185">Reference proteome</keyword>
<name>A0A563ETX4_9PSEU</name>
<gene>
    <name evidence="2" type="ORF">FKR81_16060</name>
</gene>
<dbReference type="EMBL" id="VOBR01000009">
    <property type="protein sequence ID" value="TWP51139.1"/>
    <property type="molecule type" value="Genomic_DNA"/>
</dbReference>
<protein>
    <submittedName>
        <fullName evidence="2">Beta/gamma crystallin family protein</fullName>
    </submittedName>
</protein>
<keyword evidence="1" id="KW-0732">Signal</keyword>
<feature type="chain" id="PRO_5039114437" evidence="1">
    <location>
        <begin position="23"/>
        <end position="108"/>
    </location>
</feature>
<feature type="signal peptide" evidence="1">
    <location>
        <begin position="1"/>
        <end position="22"/>
    </location>
</feature>
<organism evidence="2 3">
    <name type="scientific">Lentzea tibetensis</name>
    <dbReference type="NCBI Taxonomy" id="2591470"/>
    <lineage>
        <taxon>Bacteria</taxon>
        <taxon>Bacillati</taxon>
        <taxon>Actinomycetota</taxon>
        <taxon>Actinomycetes</taxon>
        <taxon>Pseudonocardiales</taxon>
        <taxon>Pseudonocardiaceae</taxon>
        <taxon>Lentzea</taxon>
    </lineage>
</organism>
<dbReference type="Proteomes" id="UP000316639">
    <property type="component" value="Unassembled WGS sequence"/>
</dbReference>
<dbReference type="Gene3D" id="2.60.20.10">
    <property type="entry name" value="Crystallins"/>
    <property type="match status" value="1"/>
</dbReference>
<comment type="caution">
    <text evidence="2">The sequence shown here is derived from an EMBL/GenBank/DDBJ whole genome shotgun (WGS) entry which is preliminary data.</text>
</comment>
<dbReference type="RefSeq" id="WP_146352709.1">
    <property type="nucleotide sequence ID" value="NZ_VOBR01000009.1"/>
</dbReference>
<dbReference type="OrthoDB" id="597632at2"/>
<sequence>MKRTLTAIAVGMTVFAITPATADAAPGRSSVILIDKKDFAGDAVAEGLAGRGCHNVSQDNMATSVMPYGKVTLWENRNCKGRKLVLKGNVADLGEFKFDNTTSSVSFS</sequence>
<dbReference type="AlphaFoldDB" id="A0A563ETX4"/>